<reference evidence="3" key="1">
    <citation type="submission" date="2020-11" db="EMBL/GenBank/DDBJ databases">
        <authorList>
            <consortium name="DOE Joint Genome Institute"/>
            <person name="Ahrendt S."/>
            <person name="Riley R."/>
            <person name="Andreopoulos W."/>
            <person name="Labutti K."/>
            <person name="Pangilinan J."/>
            <person name="Ruiz-Duenas F.J."/>
            <person name="Barrasa J.M."/>
            <person name="Sanchez-Garcia M."/>
            <person name="Camarero S."/>
            <person name="Miyauchi S."/>
            <person name="Serrano A."/>
            <person name="Linde D."/>
            <person name="Babiker R."/>
            <person name="Drula E."/>
            <person name="Ayuso-Fernandez I."/>
            <person name="Pacheco R."/>
            <person name="Padilla G."/>
            <person name="Ferreira P."/>
            <person name="Barriuso J."/>
            <person name="Kellner H."/>
            <person name="Castanera R."/>
            <person name="Alfaro M."/>
            <person name="Ramirez L."/>
            <person name="Pisabarro A.G."/>
            <person name="Kuo A."/>
            <person name="Tritt A."/>
            <person name="Lipzen A."/>
            <person name="He G."/>
            <person name="Yan M."/>
            <person name="Ng V."/>
            <person name="Cullen D."/>
            <person name="Martin F."/>
            <person name="Rosso M.-N."/>
            <person name="Henrissat B."/>
            <person name="Hibbett D."/>
            <person name="Martinez A.T."/>
            <person name="Grigoriev I.V."/>
        </authorList>
    </citation>
    <scope>NUCLEOTIDE SEQUENCE</scope>
    <source>
        <strain evidence="3">AH 40177</strain>
    </source>
</reference>
<accession>A0A9P5PJK8</accession>
<gene>
    <name evidence="3" type="ORF">BDP27DRAFT_1366679</name>
</gene>
<evidence type="ECO:0000313" key="3">
    <source>
        <dbReference type="EMBL" id="KAF9065078.1"/>
    </source>
</evidence>
<feature type="region of interest" description="Disordered" evidence="1">
    <location>
        <begin position="376"/>
        <end position="399"/>
    </location>
</feature>
<evidence type="ECO:0000256" key="1">
    <source>
        <dbReference type="SAM" id="MobiDB-lite"/>
    </source>
</evidence>
<dbReference type="SMART" id="SM00240">
    <property type="entry name" value="FHA"/>
    <property type="match status" value="1"/>
</dbReference>
<feature type="domain" description="FHA" evidence="2">
    <location>
        <begin position="174"/>
        <end position="246"/>
    </location>
</feature>
<protein>
    <recommendedName>
        <fullName evidence="2">FHA domain-containing protein</fullName>
    </recommendedName>
</protein>
<proteinExistence type="predicted"/>
<feature type="compositionally biased region" description="Polar residues" evidence="1">
    <location>
        <begin position="384"/>
        <end position="393"/>
    </location>
</feature>
<evidence type="ECO:0000313" key="4">
    <source>
        <dbReference type="Proteomes" id="UP000772434"/>
    </source>
</evidence>
<name>A0A9P5PJK8_9AGAR</name>
<dbReference type="Proteomes" id="UP000772434">
    <property type="component" value="Unassembled WGS sequence"/>
</dbReference>
<dbReference type="PANTHER" id="PTHR15715">
    <property type="entry name" value="CENTROSOMAL PROTEIN OF 170 KDA"/>
    <property type="match status" value="1"/>
</dbReference>
<feature type="compositionally biased region" description="Polar residues" evidence="1">
    <location>
        <begin position="85"/>
        <end position="95"/>
    </location>
</feature>
<dbReference type="Gene3D" id="2.60.200.20">
    <property type="match status" value="1"/>
</dbReference>
<comment type="caution">
    <text evidence="3">The sequence shown here is derived from an EMBL/GenBank/DDBJ whole genome shotgun (WGS) entry which is preliminary data.</text>
</comment>
<dbReference type="OrthoDB" id="687730at2759"/>
<dbReference type="Pfam" id="PF00498">
    <property type="entry name" value="FHA"/>
    <property type="match status" value="1"/>
</dbReference>
<evidence type="ECO:0000259" key="2">
    <source>
        <dbReference type="PROSITE" id="PS50006"/>
    </source>
</evidence>
<dbReference type="EMBL" id="JADNRY010000109">
    <property type="protein sequence ID" value="KAF9065078.1"/>
    <property type="molecule type" value="Genomic_DNA"/>
</dbReference>
<sequence>MNNIPFEISPTIRQNIGKQTRELEPESPGILNYRLVMDPASQHARMKEEPKDSGRESRSLRSKFLGSFLGRPVNSLTSDPVDDSLGQQTSLSPNRPAQPLLLLRGRSLGNATCALSKVSALSIELDETSPNTMTRRYVATVSTPRKPVFQRATSAQIASGPFYPHTICVGSPALRIGRYRDIGAYNNYDPRLLKIHFDSKVISRAHAELWLEASSGSDASLAPGAPKLFIRDTRSSTGTFLNGRRLAAAGDESRPFELKDGDLLQLGVDFQGGNEDIHKSVKIRIELELLDGALPPASGVDLTLTDEDEQTQLIAPVIPEEKLNKELLNGIPKESTPSLVTHHLISPVIHEEKSNTGLVGQLDDVPEEATLPTVELPLTRVSEDQQPQPQNPSEAPVTR</sequence>
<dbReference type="AlphaFoldDB" id="A0A9P5PJK8"/>
<feature type="region of interest" description="Disordered" evidence="1">
    <location>
        <begin position="1"/>
        <end position="29"/>
    </location>
</feature>
<keyword evidence="4" id="KW-1185">Reference proteome</keyword>
<feature type="region of interest" description="Disordered" evidence="1">
    <location>
        <begin position="75"/>
        <end position="96"/>
    </location>
</feature>
<dbReference type="PROSITE" id="PS50006">
    <property type="entry name" value="FHA_DOMAIN"/>
    <property type="match status" value="1"/>
</dbReference>
<organism evidence="3 4">
    <name type="scientific">Rhodocollybia butyracea</name>
    <dbReference type="NCBI Taxonomy" id="206335"/>
    <lineage>
        <taxon>Eukaryota</taxon>
        <taxon>Fungi</taxon>
        <taxon>Dikarya</taxon>
        <taxon>Basidiomycota</taxon>
        <taxon>Agaricomycotina</taxon>
        <taxon>Agaricomycetes</taxon>
        <taxon>Agaricomycetidae</taxon>
        <taxon>Agaricales</taxon>
        <taxon>Marasmiineae</taxon>
        <taxon>Omphalotaceae</taxon>
        <taxon>Rhodocollybia</taxon>
    </lineage>
</organism>
<dbReference type="InterPro" id="IPR051176">
    <property type="entry name" value="Cent_Immune-Sig_Mod"/>
</dbReference>
<dbReference type="InterPro" id="IPR000253">
    <property type="entry name" value="FHA_dom"/>
</dbReference>
<dbReference type="SUPFAM" id="SSF49879">
    <property type="entry name" value="SMAD/FHA domain"/>
    <property type="match status" value="1"/>
</dbReference>
<dbReference type="InterPro" id="IPR008984">
    <property type="entry name" value="SMAD_FHA_dom_sf"/>
</dbReference>
<dbReference type="PANTHER" id="PTHR15715:SF37">
    <property type="entry name" value="LD47843P"/>
    <property type="match status" value="1"/>
</dbReference>